<evidence type="ECO:0000256" key="1">
    <source>
        <dbReference type="ARBA" id="ARBA00004196"/>
    </source>
</evidence>
<dbReference type="NCBIfam" id="TIGR03142">
    <property type="entry name" value="cytochro_ccmI"/>
    <property type="match status" value="1"/>
</dbReference>
<dbReference type="InterPro" id="IPR011990">
    <property type="entry name" value="TPR-like_helical_dom_sf"/>
</dbReference>
<feature type="domain" description="Cytochrome c-type biogenesis protein H TPR" evidence="7">
    <location>
        <begin position="132"/>
        <end position="262"/>
    </location>
</feature>
<evidence type="ECO:0000313" key="9">
    <source>
        <dbReference type="Proteomes" id="UP000015455"/>
    </source>
</evidence>
<dbReference type="InterPro" id="IPR019734">
    <property type="entry name" value="TPR_rpt"/>
</dbReference>
<evidence type="ECO:0000256" key="3">
    <source>
        <dbReference type="ARBA" id="ARBA00022748"/>
    </source>
</evidence>
<dbReference type="EMBL" id="ATJV01000061">
    <property type="protein sequence ID" value="EPZ15124.1"/>
    <property type="molecule type" value="Genomic_DNA"/>
</dbReference>
<dbReference type="InterPro" id="IPR051263">
    <property type="entry name" value="C-type_cytochrome_biogenesis"/>
</dbReference>
<accession>T0AQP6</accession>
<name>T0AQP6_9RHOO</name>
<gene>
    <name evidence="8" type="ORF">M622_16720</name>
</gene>
<dbReference type="Gene3D" id="1.25.40.10">
    <property type="entry name" value="Tetratricopeptide repeat domain"/>
    <property type="match status" value="1"/>
</dbReference>
<dbReference type="STRING" id="1348657.M622_16720"/>
<evidence type="ECO:0000313" key="8">
    <source>
        <dbReference type="EMBL" id="EPZ15124.1"/>
    </source>
</evidence>
<dbReference type="InterPro" id="IPR056413">
    <property type="entry name" value="TPR_CcmH_CycH"/>
</dbReference>
<dbReference type="Pfam" id="PF23892">
    <property type="entry name" value="Ig_CycH"/>
    <property type="match status" value="1"/>
</dbReference>
<dbReference type="eggNOG" id="COG4235">
    <property type="taxonomic scope" value="Bacteria"/>
</dbReference>
<dbReference type="PATRIC" id="fig|1348657.5.peg.2431"/>
<dbReference type="OrthoDB" id="9776053at2"/>
<dbReference type="SUPFAM" id="SSF48452">
    <property type="entry name" value="TPR-like"/>
    <property type="match status" value="1"/>
</dbReference>
<keyword evidence="3" id="KW-0201">Cytochrome c-type biogenesis</keyword>
<reference evidence="8 9" key="1">
    <citation type="submission" date="2013-06" db="EMBL/GenBank/DDBJ databases">
        <title>Draft genome sequence of Thauera terpenica.</title>
        <authorList>
            <person name="Liu B."/>
            <person name="Frostegard A.H."/>
            <person name="Shapleigh J.P."/>
        </authorList>
    </citation>
    <scope>NUCLEOTIDE SEQUENCE [LARGE SCALE GENOMIC DNA]</scope>
    <source>
        <strain evidence="8 9">58Eu</strain>
    </source>
</reference>
<keyword evidence="4 5" id="KW-0802">TPR repeat</keyword>
<protein>
    <submittedName>
        <fullName evidence="8">Uncharacterized protein</fullName>
    </submittedName>
</protein>
<evidence type="ECO:0000256" key="4">
    <source>
        <dbReference type="ARBA" id="ARBA00022803"/>
    </source>
</evidence>
<organism evidence="8 9">
    <name type="scientific">Thauera terpenica 58Eu</name>
    <dbReference type="NCBI Taxonomy" id="1348657"/>
    <lineage>
        <taxon>Bacteria</taxon>
        <taxon>Pseudomonadati</taxon>
        <taxon>Pseudomonadota</taxon>
        <taxon>Betaproteobacteria</taxon>
        <taxon>Rhodocyclales</taxon>
        <taxon>Zoogloeaceae</taxon>
        <taxon>Thauera</taxon>
    </lineage>
</organism>
<dbReference type="AlphaFoldDB" id="T0AQP6"/>
<evidence type="ECO:0000256" key="2">
    <source>
        <dbReference type="ARBA" id="ARBA00022737"/>
    </source>
</evidence>
<dbReference type="GO" id="GO:0005886">
    <property type="term" value="C:plasma membrane"/>
    <property type="evidence" value="ECO:0007669"/>
    <property type="project" value="TreeGrafter"/>
</dbReference>
<evidence type="ECO:0000259" key="7">
    <source>
        <dbReference type="Pfam" id="PF23914"/>
    </source>
</evidence>
<dbReference type="InterPro" id="IPR056412">
    <property type="entry name" value="Ig_CycH"/>
</dbReference>
<dbReference type="GO" id="GO:0030313">
    <property type="term" value="C:cell envelope"/>
    <property type="evidence" value="ECO:0007669"/>
    <property type="project" value="UniProtKB-SubCell"/>
</dbReference>
<dbReference type="Proteomes" id="UP000015455">
    <property type="component" value="Unassembled WGS sequence"/>
</dbReference>
<dbReference type="PANTHER" id="PTHR47870:SF4">
    <property type="entry name" value="CYTOCHROME C-TYPE BIOGENESIS PROTEIN CYCH"/>
    <property type="match status" value="1"/>
</dbReference>
<feature type="repeat" description="TPR" evidence="5">
    <location>
        <begin position="158"/>
        <end position="191"/>
    </location>
</feature>
<dbReference type="GO" id="GO:0017004">
    <property type="term" value="P:cytochrome complex assembly"/>
    <property type="evidence" value="ECO:0007669"/>
    <property type="project" value="UniProtKB-KW"/>
</dbReference>
<dbReference type="PANTHER" id="PTHR47870">
    <property type="entry name" value="CYTOCHROME C-TYPE BIOGENESIS PROTEIN CCMH"/>
    <property type="match status" value="1"/>
</dbReference>
<comment type="caution">
    <text evidence="8">The sequence shown here is derived from an EMBL/GenBank/DDBJ whole genome shotgun (WGS) entry which is preliminary data.</text>
</comment>
<keyword evidence="2" id="KW-0677">Repeat</keyword>
<keyword evidence="9" id="KW-1185">Reference proteome</keyword>
<dbReference type="InterPro" id="IPR017560">
    <property type="entry name" value="Cyt_c_biogenesis_CcmI"/>
</dbReference>
<sequence length="412" mass="43069">MITFILFAGLLLAGALLWILPPLFGVKGRVQREHVMQSGLALDVLREQLVDLDAELAAGRIDAASHAKTREEVERRALEEGEAATERAHAADSRPDRRWALGLALGIPAMAVAGYMVFGTPAGLDPANVAGQQGFTAEEIVEMVGTLEARLKAEPDNAEGWMMLARSYLVLQDYPKAGAAYARLAQLVPDDPDVFADWADVVAATKGTVVGDADALAQKALAIAPDHPKALALAGTAAYQRADYAAAAGYWERILARIPPGEEIADGIRASVNDARAKAGMAPLGEADAQPQAASQSAAPAALSVSGRLEVDPSVAARLAPEDPVFVFARGEGGGAPLAALRFKASELPLDFSFEGATLMMGEAPLPERVIIGARVSKGGDASARSGDLEGFAAPVAIDAKGLSLRIDRVRE</sequence>
<dbReference type="Pfam" id="PF23914">
    <property type="entry name" value="TPR_CcmH_CycH"/>
    <property type="match status" value="1"/>
</dbReference>
<feature type="domain" description="Cytochrome c-type biogenesis protein H Ig-like" evidence="6">
    <location>
        <begin position="308"/>
        <end position="408"/>
    </location>
</feature>
<dbReference type="PROSITE" id="PS50005">
    <property type="entry name" value="TPR"/>
    <property type="match status" value="1"/>
</dbReference>
<evidence type="ECO:0000256" key="5">
    <source>
        <dbReference type="PROSITE-ProRule" id="PRU00339"/>
    </source>
</evidence>
<comment type="subcellular location">
    <subcellularLocation>
        <location evidence="1">Cell envelope</location>
    </subcellularLocation>
</comment>
<evidence type="ECO:0000259" key="6">
    <source>
        <dbReference type="Pfam" id="PF23892"/>
    </source>
</evidence>
<proteinExistence type="predicted"/>
<dbReference type="RefSeq" id="WP_021249843.1">
    <property type="nucleotide sequence ID" value="NZ_ATJV01000061.1"/>
</dbReference>